<evidence type="ECO:0000256" key="5">
    <source>
        <dbReference type="ARBA" id="ARBA00022443"/>
    </source>
</evidence>
<dbReference type="SUPFAM" id="SSF53335">
    <property type="entry name" value="S-adenosyl-L-methionine-dependent methyltransferases"/>
    <property type="match status" value="1"/>
</dbReference>
<evidence type="ECO:0000256" key="6">
    <source>
        <dbReference type="ARBA" id="ARBA00022490"/>
    </source>
</evidence>
<keyword evidence="10" id="KW-0539">Nucleus</keyword>
<evidence type="ECO:0000256" key="12">
    <source>
        <dbReference type="ARBA" id="ARBA00082811"/>
    </source>
</evidence>
<dbReference type="GO" id="GO:0035242">
    <property type="term" value="F:protein-arginine omega-N asymmetric methyltransferase activity"/>
    <property type="evidence" value="ECO:0007669"/>
    <property type="project" value="UniProtKB-EC"/>
</dbReference>
<dbReference type="InterPro" id="IPR001452">
    <property type="entry name" value="SH3_domain"/>
</dbReference>
<keyword evidence="6" id="KW-0963">Cytoplasm</keyword>
<dbReference type="GO" id="GO:0140374">
    <property type="term" value="P:antiviral innate immune response"/>
    <property type="evidence" value="ECO:0007669"/>
    <property type="project" value="Ensembl"/>
</dbReference>
<dbReference type="GO" id="GO:0042802">
    <property type="term" value="F:identical protein binding"/>
    <property type="evidence" value="ECO:0007669"/>
    <property type="project" value="Ensembl"/>
</dbReference>
<dbReference type="InterPro" id="IPR036028">
    <property type="entry name" value="SH3-like_dom_sf"/>
</dbReference>
<evidence type="ECO:0000256" key="14">
    <source>
        <dbReference type="PROSITE-ProRule" id="PRU01015"/>
    </source>
</evidence>
<dbReference type="Pfam" id="PF13649">
    <property type="entry name" value="Methyltransf_25"/>
    <property type="match status" value="1"/>
</dbReference>
<keyword evidence="8 14" id="KW-0808">Transferase</keyword>
<dbReference type="GO" id="GO:0032259">
    <property type="term" value="P:methylation"/>
    <property type="evidence" value="ECO:0007669"/>
    <property type="project" value="UniProtKB-KW"/>
</dbReference>
<dbReference type="SUPFAM" id="SSF50044">
    <property type="entry name" value="SH3-domain"/>
    <property type="match status" value="1"/>
</dbReference>
<dbReference type="GeneID" id="114847050"/>
<evidence type="ECO:0000256" key="4">
    <source>
        <dbReference type="ARBA" id="ARBA00018778"/>
    </source>
</evidence>
<evidence type="ECO:0000313" key="16">
    <source>
        <dbReference type="Proteomes" id="UP000515150"/>
    </source>
</evidence>
<evidence type="ECO:0000259" key="15">
    <source>
        <dbReference type="PROSITE" id="PS50002"/>
    </source>
</evidence>
<gene>
    <name evidence="17" type="primary">prmt2</name>
</gene>
<evidence type="ECO:0000256" key="7">
    <source>
        <dbReference type="ARBA" id="ARBA00022603"/>
    </source>
</evidence>
<dbReference type="OrthoDB" id="7848332at2759"/>
<dbReference type="GO" id="GO:0005634">
    <property type="term" value="C:nucleus"/>
    <property type="evidence" value="ECO:0007669"/>
    <property type="project" value="UniProtKB-SubCell"/>
</dbReference>
<dbReference type="GO" id="GO:0005737">
    <property type="term" value="C:cytoplasm"/>
    <property type="evidence" value="ECO:0007669"/>
    <property type="project" value="UniProtKB-SubCell"/>
</dbReference>
<dbReference type="InterPro" id="IPR029063">
    <property type="entry name" value="SAM-dependent_MTases_sf"/>
</dbReference>
<dbReference type="FunCoup" id="A0A6P7LDA0">
    <property type="interactions" value="120"/>
</dbReference>
<evidence type="ECO:0000256" key="2">
    <source>
        <dbReference type="ARBA" id="ARBA00004496"/>
    </source>
</evidence>
<comment type="catalytic activity">
    <reaction evidence="11">
        <text>L-arginyl-[protein] + 2 S-adenosyl-L-methionine = N(omega),N(omega)-dimethyl-L-arginyl-[protein] + 2 S-adenosyl-L-homocysteine + 2 H(+)</text>
        <dbReference type="Rhea" id="RHEA:48096"/>
        <dbReference type="Rhea" id="RHEA-COMP:10532"/>
        <dbReference type="Rhea" id="RHEA-COMP:11991"/>
        <dbReference type="ChEBI" id="CHEBI:15378"/>
        <dbReference type="ChEBI" id="CHEBI:29965"/>
        <dbReference type="ChEBI" id="CHEBI:57856"/>
        <dbReference type="ChEBI" id="CHEBI:59789"/>
        <dbReference type="ChEBI" id="CHEBI:61897"/>
        <dbReference type="EC" id="2.1.1.319"/>
    </reaction>
</comment>
<organism evidence="16 17">
    <name type="scientific">Betta splendens</name>
    <name type="common">Siamese fighting fish</name>
    <dbReference type="NCBI Taxonomy" id="158456"/>
    <lineage>
        <taxon>Eukaryota</taxon>
        <taxon>Metazoa</taxon>
        <taxon>Chordata</taxon>
        <taxon>Craniata</taxon>
        <taxon>Vertebrata</taxon>
        <taxon>Euteleostomi</taxon>
        <taxon>Actinopterygii</taxon>
        <taxon>Neopterygii</taxon>
        <taxon>Teleostei</taxon>
        <taxon>Neoteleostei</taxon>
        <taxon>Acanthomorphata</taxon>
        <taxon>Anabantaria</taxon>
        <taxon>Anabantiformes</taxon>
        <taxon>Anabantoidei</taxon>
        <taxon>Osphronemidae</taxon>
        <taxon>Betta</taxon>
    </lineage>
</organism>
<feature type="domain" description="SH3" evidence="15">
    <location>
        <begin position="11"/>
        <end position="70"/>
    </location>
</feature>
<dbReference type="Proteomes" id="UP000515150">
    <property type="component" value="Chromosome 21"/>
</dbReference>
<dbReference type="Pfam" id="PF00018">
    <property type="entry name" value="SH3_1"/>
    <property type="match status" value="1"/>
</dbReference>
<proteinExistence type="predicted"/>
<dbReference type="FunFam" id="3.40.50.150:FF:000016">
    <property type="entry name" value="Protein arginine N-methyltransferase 6"/>
    <property type="match status" value="1"/>
</dbReference>
<reference evidence="17" key="1">
    <citation type="submission" date="2025-08" db="UniProtKB">
        <authorList>
            <consortium name="RefSeq"/>
        </authorList>
    </citation>
    <scope>IDENTIFICATION</scope>
</reference>
<dbReference type="Gene3D" id="2.70.160.11">
    <property type="entry name" value="Hnrnp arginine n-methyltransferase1"/>
    <property type="match status" value="1"/>
</dbReference>
<keyword evidence="7 14" id="KW-0489">Methyltransferase</keyword>
<evidence type="ECO:0000256" key="8">
    <source>
        <dbReference type="ARBA" id="ARBA00022679"/>
    </source>
</evidence>
<evidence type="ECO:0000256" key="3">
    <source>
        <dbReference type="ARBA" id="ARBA00011925"/>
    </source>
</evidence>
<keyword evidence="5 13" id="KW-0728">SH3 domain</keyword>
<evidence type="ECO:0000313" key="17">
    <source>
        <dbReference type="RefSeq" id="XP_028992178.1"/>
    </source>
</evidence>
<keyword evidence="9 14" id="KW-0949">S-adenosyl-L-methionine</keyword>
<dbReference type="Pfam" id="PF22528">
    <property type="entry name" value="PRMT_C"/>
    <property type="match status" value="1"/>
</dbReference>
<accession>A0A6P7LDA0</accession>
<dbReference type="SMART" id="SM00326">
    <property type="entry name" value="SH3"/>
    <property type="match status" value="1"/>
</dbReference>
<dbReference type="PROSITE" id="PS51678">
    <property type="entry name" value="SAM_MT_PRMT"/>
    <property type="match status" value="1"/>
</dbReference>
<dbReference type="CTD" id="3275"/>
<dbReference type="Gene3D" id="2.30.30.40">
    <property type="entry name" value="SH3 Domains"/>
    <property type="match status" value="1"/>
</dbReference>
<dbReference type="KEGG" id="bspl:114847050"/>
<evidence type="ECO:0000256" key="10">
    <source>
        <dbReference type="ARBA" id="ARBA00023242"/>
    </source>
</evidence>
<evidence type="ECO:0000256" key="9">
    <source>
        <dbReference type="ARBA" id="ARBA00022691"/>
    </source>
</evidence>
<dbReference type="EC" id="2.1.1.319" evidence="3"/>
<dbReference type="RefSeq" id="XP_028992178.1">
    <property type="nucleotide sequence ID" value="XM_029136345.3"/>
</dbReference>
<dbReference type="InterPro" id="IPR025799">
    <property type="entry name" value="Arg_MeTrfase"/>
</dbReference>
<evidence type="ECO:0000256" key="11">
    <source>
        <dbReference type="ARBA" id="ARBA00049086"/>
    </source>
</evidence>
<dbReference type="PROSITE" id="PS50002">
    <property type="entry name" value="SH3"/>
    <property type="match status" value="1"/>
</dbReference>
<dbReference type="AlphaFoldDB" id="A0A6P7LDA0"/>
<dbReference type="InParanoid" id="A0A6P7LDA0"/>
<dbReference type="CDD" id="cd02440">
    <property type="entry name" value="AdoMet_MTases"/>
    <property type="match status" value="1"/>
</dbReference>
<dbReference type="PRINTS" id="PR00452">
    <property type="entry name" value="SH3DOMAIN"/>
</dbReference>
<dbReference type="Gene3D" id="3.40.50.150">
    <property type="entry name" value="Vaccinia Virus protein VP39"/>
    <property type="match status" value="1"/>
</dbReference>
<name>A0A6P7LDA0_BETSP</name>
<dbReference type="PANTHER" id="PTHR11006">
    <property type="entry name" value="PROTEIN ARGININE N-METHYLTRANSFERASE"/>
    <property type="match status" value="1"/>
</dbReference>
<dbReference type="PANTHER" id="PTHR11006:SF92">
    <property type="entry name" value="PROTEIN ARGININE N-METHYLTRANSFERASE 2"/>
    <property type="match status" value="1"/>
</dbReference>
<dbReference type="InterPro" id="IPR041698">
    <property type="entry name" value="Methyltransf_25"/>
</dbReference>
<dbReference type="FunFam" id="2.70.160.11:FF:000007">
    <property type="entry name" value="Protein arginine N-methyltransferase 2"/>
    <property type="match status" value="1"/>
</dbReference>
<evidence type="ECO:0000256" key="13">
    <source>
        <dbReference type="PROSITE-ProRule" id="PRU00192"/>
    </source>
</evidence>
<comment type="subcellular location">
    <subcellularLocation>
        <location evidence="2">Cytoplasm</location>
    </subcellularLocation>
    <subcellularLocation>
        <location evidence="1">Nucleus</location>
    </subcellularLocation>
</comment>
<sequence length="412" mass="46594">MQTEKEAEDDAPPEEYVGLSDFTASGEDELSFCSGDKLHVLSKSSSDWWWAELRGVKGYVPASYLRPEGAEEDPWQDEEYFGSYGTLTLHLEMLSDRSRTEAYRQVVLSNSASLRDKVVMDLGCGTGIISLFCAQLAQPSVVYAVEASSMADYTRQLVKQNGCEEVVTVLQGRAEEIELPERVDVLVSEWMGNCLLFEFMVESVLLARDRWLREGGIMWPSSAALTMVPCQADRYFSEKMAFWEQPYGLDFTPLQPLAQQEFFTKPKFSYLIEPADCLSAPSDVLCFNMYKLQIKDLEEMSAQFQFCVERPGVFHGFTAWFTVHFESLEKGGTAVELNTGPDSEPTHWKQTLFMLDKPVCVCAGDSIGGAVVLRRNPVWRRHMSITLNWSINSSTEETDDSQVGTKTFPMWR</sequence>
<protein>
    <recommendedName>
        <fullName evidence="4">Protein arginine N-methyltransferase 2</fullName>
        <ecNumber evidence="3">2.1.1.319</ecNumber>
    </recommendedName>
    <alternativeName>
        <fullName evidence="12">Histone-arginine N-methyltransferase PRMT2</fullName>
    </alternativeName>
</protein>
<dbReference type="InterPro" id="IPR055135">
    <property type="entry name" value="PRMT_dom"/>
</dbReference>
<evidence type="ECO:0000256" key="1">
    <source>
        <dbReference type="ARBA" id="ARBA00004123"/>
    </source>
</evidence>
<dbReference type="GO" id="GO:0042054">
    <property type="term" value="F:histone methyltransferase activity"/>
    <property type="evidence" value="ECO:0007669"/>
    <property type="project" value="UniProtKB-ARBA"/>
</dbReference>
<keyword evidence="16" id="KW-1185">Reference proteome</keyword>